<keyword evidence="3 5" id="KW-0689">Ribosomal protein</keyword>
<protein>
    <recommendedName>
        <fullName evidence="5">50S ribosomal protein L31</fullName>
    </recommendedName>
</protein>
<dbReference type="PROSITE" id="PS01143">
    <property type="entry name" value="RIBOSOMAL_L31"/>
    <property type="match status" value="1"/>
</dbReference>
<dbReference type="Gene3D" id="4.10.830.30">
    <property type="entry name" value="Ribosomal protein L31"/>
    <property type="match status" value="1"/>
</dbReference>
<evidence type="ECO:0000256" key="5">
    <source>
        <dbReference type="RuleBase" id="RU000564"/>
    </source>
</evidence>
<dbReference type="RefSeq" id="WP_012820063.1">
    <property type="nucleotide sequence ID" value="NZ_CACZHM010000005.1"/>
</dbReference>
<dbReference type="Proteomes" id="UP000255423">
    <property type="component" value="Unassembled WGS sequence"/>
</dbReference>
<evidence type="ECO:0000256" key="2">
    <source>
        <dbReference type="ARBA" id="ARBA00011838"/>
    </source>
</evidence>
<dbReference type="AlphaFoldDB" id="A0A380RY25"/>
<dbReference type="GO" id="GO:0006412">
    <property type="term" value="P:translation"/>
    <property type="evidence" value="ECO:0007669"/>
    <property type="project" value="InterPro"/>
</dbReference>
<evidence type="ECO:0000256" key="1">
    <source>
        <dbReference type="ARBA" id="ARBA00008196"/>
    </source>
</evidence>
<dbReference type="GO" id="GO:1990904">
    <property type="term" value="C:ribonucleoprotein complex"/>
    <property type="evidence" value="ECO:0007669"/>
    <property type="project" value="UniProtKB-KW"/>
</dbReference>
<dbReference type="EMBL" id="UHJL01000001">
    <property type="protein sequence ID" value="SUQ19782.1"/>
    <property type="molecule type" value="Genomic_DNA"/>
</dbReference>
<feature type="region of interest" description="Disordered" evidence="6">
    <location>
        <begin position="78"/>
        <end position="102"/>
    </location>
</feature>
<accession>A0A380RY25</accession>
<reference evidence="7 8" key="1">
    <citation type="submission" date="2017-08" db="EMBL/GenBank/DDBJ databases">
        <authorList>
            <person name="de Groot N.N."/>
        </authorList>
    </citation>
    <scope>NUCLEOTIDE SEQUENCE [LARGE SCALE GENOMIC DNA]</scope>
    <source>
        <strain evidence="7 8">HM2</strain>
    </source>
</reference>
<organism evidence="7 8">
    <name type="scientific">Fibrobacter succinogenes</name>
    <name type="common">Bacteroides succinogenes</name>
    <dbReference type="NCBI Taxonomy" id="833"/>
    <lineage>
        <taxon>Bacteria</taxon>
        <taxon>Pseudomonadati</taxon>
        <taxon>Fibrobacterota</taxon>
        <taxon>Fibrobacteria</taxon>
        <taxon>Fibrobacterales</taxon>
        <taxon>Fibrobacteraceae</taxon>
        <taxon>Fibrobacter</taxon>
    </lineage>
</organism>
<dbReference type="OMA" id="YRLVAFK"/>
<dbReference type="GO" id="GO:0005840">
    <property type="term" value="C:ribosome"/>
    <property type="evidence" value="ECO:0007669"/>
    <property type="project" value="UniProtKB-KW"/>
</dbReference>
<keyword evidence="4 5" id="KW-0687">Ribonucleoprotein</keyword>
<dbReference type="PANTHER" id="PTHR33280">
    <property type="entry name" value="50S RIBOSOMAL PROTEIN L31, CHLOROPLASTIC"/>
    <property type="match status" value="1"/>
</dbReference>
<comment type="subunit">
    <text evidence="2">Part of the 50S ribosomal subunit.</text>
</comment>
<evidence type="ECO:0000256" key="4">
    <source>
        <dbReference type="ARBA" id="ARBA00023274"/>
    </source>
</evidence>
<dbReference type="InterPro" id="IPR042105">
    <property type="entry name" value="Ribosomal_bL31_sf"/>
</dbReference>
<evidence type="ECO:0000313" key="8">
    <source>
        <dbReference type="Proteomes" id="UP000255423"/>
    </source>
</evidence>
<dbReference type="Pfam" id="PF01197">
    <property type="entry name" value="Ribosomal_L31"/>
    <property type="match status" value="1"/>
</dbReference>
<dbReference type="NCBIfam" id="TIGR00105">
    <property type="entry name" value="L31"/>
    <property type="match status" value="1"/>
</dbReference>
<dbReference type="InterPro" id="IPR002150">
    <property type="entry name" value="Ribosomal_bL31"/>
</dbReference>
<dbReference type="PRINTS" id="PR01249">
    <property type="entry name" value="RIBOSOMALL31"/>
</dbReference>
<dbReference type="PANTHER" id="PTHR33280:SF1">
    <property type="entry name" value="LARGE RIBOSOMAL SUBUNIT PROTEIN BL31C"/>
    <property type="match status" value="1"/>
</dbReference>
<dbReference type="NCBIfam" id="NF002462">
    <property type="entry name" value="PRK01678.1"/>
    <property type="match status" value="1"/>
</dbReference>
<dbReference type="InterPro" id="IPR034704">
    <property type="entry name" value="Ribosomal_bL28/bL31-like_sf"/>
</dbReference>
<evidence type="ECO:0000256" key="3">
    <source>
        <dbReference type="ARBA" id="ARBA00022980"/>
    </source>
</evidence>
<proteinExistence type="inferred from homology"/>
<evidence type="ECO:0000256" key="6">
    <source>
        <dbReference type="SAM" id="MobiDB-lite"/>
    </source>
</evidence>
<evidence type="ECO:0000313" key="7">
    <source>
        <dbReference type="EMBL" id="SUQ19782.1"/>
    </source>
</evidence>
<dbReference type="GO" id="GO:0003735">
    <property type="term" value="F:structural constituent of ribosome"/>
    <property type="evidence" value="ECO:0007669"/>
    <property type="project" value="InterPro"/>
</dbReference>
<gene>
    <name evidence="7" type="ORF">SAMN05661053_1024</name>
</gene>
<dbReference type="InterPro" id="IPR027493">
    <property type="entry name" value="Ribosomal_bL31_B"/>
</dbReference>
<name>A0A380RY25_FIBSU</name>
<sequence>MKEGIHPNYQPVVFVDANTGKEYITRSTKSSAEKKTIDGVEYNVISLEITADTHPFWTGKQHRVDTAGRIDSFNKRYGGGANITSAKRKTRKAAPVKAEEEA</sequence>
<comment type="similarity">
    <text evidence="1">Belongs to the bacterial ribosomal protein bL31 family. Type B subfamily.</text>
</comment>
<dbReference type="SUPFAM" id="SSF143800">
    <property type="entry name" value="L28p-like"/>
    <property type="match status" value="1"/>
</dbReference>